<dbReference type="SUPFAM" id="SSF103506">
    <property type="entry name" value="Mitochondrial carrier"/>
    <property type="match status" value="1"/>
</dbReference>
<dbReference type="GO" id="GO:0016020">
    <property type="term" value="C:membrane"/>
    <property type="evidence" value="ECO:0007669"/>
    <property type="project" value="UniProtKB-SubCell"/>
</dbReference>
<dbReference type="OrthoDB" id="77989at2759"/>
<reference evidence="7" key="1">
    <citation type="submission" date="2017-01" db="EMBL/GenBank/DDBJ databases">
        <authorList>
            <person name="Wang Y."/>
            <person name="White M."/>
            <person name="Kvist S."/>
            <person name="Moncalvo J.-M."/>
        </authorList>
    </citation>
    <scope>NUCLEOTIDE SEQUENCE [LARGE SCALE GENOMIC DNA]</scope>
    <source>
        <strain evidence="7">COL-18-3</strain>
    </source>
</reference>
<keyword evidence="7" id="KW-1185">Reference proteome</keyword>
<protein>
    <recommendedName>
        <fullName evidence="8">Mitochondrial fusion and transport protein ugo1</fullName>
    </recommendedName>
</protein>
<evidence type="ECO:0008006" key="8">
    <source>
        <dbReference type="Google" id="ProtNLM"/>
    </source>
</evidence>
<dbReference type="InterPro" id="IPR023395">
    <property type="entry name" value="MCP_dom_sf"/>
</dbReference>
<dbReference type="EMBL" id="LSSK01000009">
    <property type="protein sequence ID" value="OMH86244.1"/>
    <property type="molecule type" value="Genomic_DNA"/>
</dbReference>
<gene>
    <name evidence="6" type="ORF">AX774_g135</name>
</gene>
<evidence type="ECO:0000256" key="1">
    <source>
        <dbReference type="ARBA" id="ARBA00004370"/>
    </source>
</evidence>
<evidence type="ECO:0000313" key="6">
    <source>
        <dbReference type="EMBL" id="OMH86244.1"/>
    </source>
</evidence>
<comment type="caution">
    <text evidence="6">The sequence shown here is derived from an EMBL/GenBank/DDBJ whole genome shotgun (WGS) entry which is preliminary data.</text>
</comment>
<evidence type="ECO:0000256" key="5">
    <source>
        <dbReference type="SAM" id="MobiDB-lite"/>
    </source>
</evidence>
<name>A0A1R1PZ77_ZANCU</name>
<keyword evidence="4" id="KW-0472">Membrane</keyword>
<evidence type="ECO:0000256" key="4">
    <source>
        <dbReference type="ARBA" id="ARBA00023136"/>
    </source>
</evidence>
<keyword evidence="3" id="KW-1133">Transmembrane helix</keyword>
<organism evidence="6 7">
    <name type="scientific">Zancudomyces culisetae</name>
    <name type="common">Gut fungus</name>
    <name type="synonym">Smittium culisetae</name>
    <dbReference type="NCBI Taxonomy" id="1213189"/>
    <lineage>
        <taxon>Eukaryota</taxon>
        <taxon>Fungi</taxon>
        <taxon>Fungi incertae sedis</taxon>
        <taxon>Zoopagomycota</taxon>
        <taxon>Kickxellomycotina</taxon>
        <taxon>Harpellomycetes</taxon>
        <taxon>Harpellales</taxon>
        <taxon>Legeriomycetaceae</taxon>
        <taxon>Zancudomyces</taxon>
    </lineage>
</organism>
<comment type="subcellular location">
    <subcellularLocation>
        <location evidence="1">Membrane</location>
    </subcellularLocation>
</comment>
<evidence type="ECO:0000256" key="2">
    <source>
        <dbReference type="ARBA" id="ARBA00022692"/>
    </source>
</evidence>
<evidence type="ECO:0000313" key="7">
    <source>
        <dbReference type="Proteomes" id="UP000188320"/>
    </source>
</evidence>
<keyword evidence="2" id="KW-0812">Transmembrane</keyword>
<dbReference type="Proteomes" id="UP000188320">
    <property type="component" value="Unassembled WGS sequence"/>
</dbReference>
<proteinExistence type="predicted"/>
<dbReference type="AlphaFoldDB" id="A0A1R1PZ77"/>
<evidence type="ECO:0000256" key="3">
    <source>
        <dbReference type="ARBA" id="ARBA00022989"/>
    </source>
</evidence>
<dbReference type="Gene3D" id="1.50.40.10">
    <property type="entry name" value="Mitochondrial carrier domain"/>
    <property type="match status" value="1"/>
</dbReference>
<accession>A0A1R1PZ77</accession>
<feature type="region of interest" description="Disordered" evidence="5">
    <location>
        <begin position="472"/>
        <end position="500"/>
    </location>
</feature>
<sequence>MNSSGANNGANGTSTFSNARQDAQNIVGNPFEFFSESSNQNYSSNPNLDSLRVAGIIVPPSQAGGPIGGSGTNGMAIIDDDDFDVITTSSPLADFNGLVRFAGLRLGISMLSNPVHLSQTLIQVQYKPKDMRTYEKFSSKKSSRDYNQDSEFAEIQKQAGNYALSASSTGAAANIRQTTSRGRVGSEGYAVSAVNEYGKSVPVTQPYQIETFHYNKFSMLKDLIRLPTEGVTSLFKGSFTKWFYEMSHLLLQPTIEGLLNEMLGLYDGTNFGSSAYYDMDSPSALTLIASHILVGYLLSPLEILRTRLEVQSSSPIHRKYNGIVEGLKTINREESLLHGVYLNPRLSIPCILQHSINPIFNNLGNRVMEFIMADIDYFDSTFKMRFLIFIWRTLNLLVTLPVDTARKRLMCQPAYTSLPTATPSPSHSSLSQTANFKDFRTVVKLSPVPYTGLFNCFWRILTEEGGETSYVIHQTPSSSSKKRASSSSLSPSSSPPPSLISSSWGVRGLFPGFINSTVMNLVIFGLGFIDVENQEISL</sequence>